<evidence type="ECO:0000313" key="3">
    <source>
        <dbReference type="EMBL" id="KAK9117495.1"/>
    </source>
</evidence>
<reference evidence="3 4" key="1">
    <citation type="submission" date="2024-01" db="EMBL/GenBank/DDBJ databases">
        <title>Genome assemblies of Stephania.</title>
        <authorList>
            <person name="Yang L."/>
        </authorList>
    </citation>
    <scope>NUCLEOTIDE SEQUENCE [LARGE SCALE GENOMIC DNA]</scope>
    <source>
        <strain evidence="3">QJT</strain>
        <tissue evidence="3">Leaf</tissue>
    </source>
</reference>
<dbReference type="SUPFAM" id="SSF53098">
    <property type="entry name" value="Ribonuclease H-like"/>
    <property type="match status" value="1"/>
</dbReference>
<keyword evidence="1" id="KW-0472">Membrane</keyword>
<name>A0AAP0ILY5_9MAGN</name>
<dbReference type="Pfam" id="PF13456">
    <property type="entry name" value="RVT_3"/>
    <property type="match status" value="1"/>
</dbReference>
<dbReference type="GO" id="GO:0003676">
    <property type="term" value="F:nucleic acid binding"/>
    <property type="evidence" value="ECO:0007669"/>
    <property type="project" value="InterPro"/>
</dbReference>
<keyword evidence="1" id="KW-1133">Transmembrane helix</keyword>
<gene>
    <name evidence="3" type="ORF">Sjap_016442</name>
</gene>
<dbReference type="InterPro" id="IPR012337">
    <property type="entry name" value="RNaseH-like_sf"/>
</dbReference>
<feature type="transmembrane region" description="Helical" evidence="1">
    <location>
        <begin position="90"/>
        <end position="108"/>
    </location>
</feature>
<dbReference type="Proteomes" id="UP001417504">
    <property type="component" value="Unassembled WGS sequence"/>
</dbReference>
<evidence type="ECO:0000259" key="2">
    <source>
        <dbReference type="Pfam" id="PF13456"/>
    </source>
</evidence>
<keyword evidence="4" id="KW-1185">Reference proteome</keyword>
<dbReference type="AlphaFoldDB" id="A0AAP0ILY5"/>
<evidence type="ECO:0000256" key="1">
    <source>
        <dbReference type="SAM" id="Phobius"/>
    </source>
</evidence>
<proteinExistence type="predicted"/>
<protein>
    <recommendedName>
        <fullName evidence="2">RNase H type-1 domain-containing protein</fullName>
    </recommendedName>
</protein>
<organism evidence="3 4">
    <name type="scientific">Stephania japonica</name>
    <dbReference type="NCBI Taxonomy" id="461633"/>
    <lineage>
        <taxon>Eukaryota</taxon>
        <taxon>Viridiplantae</taxon>
        <taxon>Streptophyta</taxon>
        <taxon>Embryophyta</taxon>
        <taxon>Tracheophyta</taxon>
        <taxon>Spermatophyta</taxon>
        <taxon>Magnoliopsida</taxon>
        <taxon>Ranunculales</taxon>
        <taxon>Menispermaceae</taxon>
        <taxon>Menispermoideae</taxon>
        <taxon>Cissampelideae</taxon>
        <taxon>Stephania</taxon>
    </lineage>
</organism>
<dbReference type="InterPro" id="IPR002156">
    <property type="entry name" value="RNaseH_domain"/>
</dbReference>
<keyword evidence="1" id="KW-0812">Transmembrane</keyword>
<sequence length="109" mass="12329">MEINQTDRAGRTTLGWVIRTANWLITYAGSTYVEYTLDVDRAELLAISSSLPIVPLLIENLRIFSDSLHAIDLIASESPFTHHLATTDLYAIWNWAVCIGHLFLFLFFG</sequence>
<evidence type="ECO:0000313" key="4">
    <source>
        <dbReference type="Proteomes" id="UP001417504"/>
    </source>
</evidence>
<feature type="domain" description="RNase H type-1" evidence="2">
    <location>
        <begin position="8"/>
        <end position="96"/>
    </location>
</feature>
<comment type="caution">
    <text evidence="3">The sequence shown here is derived from an EMBL/GenBank/DDBJ whole genome shotgun (WGS) entry which is preliminary data.</text>
</comment>
<accession>A0AAP0ILY5</accession>
<dbReference type="EMBL" id="JBBNAE010000006">
    <property type="protein sequence ID" value="KAK9117495.1"/>
    <property type="molecule type" value="Genomic_DNA"/>
</dbReference>
<dbReference type="GO" id="GO:0004523">
    <property type="term" value="F:RNA-DNA hybrid ribonuclease activity"/>
    <property type="evidence" value="ECO:0007669"/>
    <property type="project" value="InterPro"/>
</dbReference>